<protein>
    <submittedName>
        <fullName evidence="2">Uncharacterized protein</fullName>
    </submittedName>
</protein>
<evidence type="ECO:0000313" key="3">
    <source>
        <dbReference type="Proteomes" id="UP000533641"/>
    </source>
</evidence>
<gene>
    <name evidence="2" type="ORF">GGE12_001858</name>
</gene>
<accession>A0A7W6WE24</accession>
<feature type="chain" id="PRO_5031382164" evidence="1">
    <location>
        <begin position="24"/>
        <end position="271"/>
    </location>
</feature>
<dbReference type="Proteomes" id="UP000533641">
    <property type="component" value="Unassembled WGS sequence"/>
</dbReference>
<sequence>MRHFGLACLIAIAVFTGPRSASAYILTYDDFHKINEACPSANVKQADVITGEAFAFVQSAIMNGSADLLTLRSVFNLTRPRVSEDDNAAFIAFADCVEAKTSDVLSRAGVRLMKDISDRDAEFRDRSFAFFSTFAGSSISAYQLVRVRADRKTHLTIDDVTCGNPQFAVAYVAYPLDSLQPGLEPSPDVFQPITNGKLDLKLERDSPEVKRAIQESFDAIGDMIWLGTDEKPTYRQNLHTFIDGHKDELWLWVNLTSKDESCSAQLSVKEE</sequence>
<keyword evidence="1" id="KW-0732">Signal</keyword>
<dbReference type="AlphaFoldDB" id="A0A7W6WE24"/>
<evidence type="ECO:0000256" key="1">
    <source>
        <dbReference type="SAM" id="SignalP"/>
    </source>
</evidence>
<proteinExistence type="predicted"/>
<feature type="signal peptide" evidence="1">
    <location>
        <begin position="1"/>
        <end position="23"/>
    </location>
</feature>
<comment type="caution">
    <text evidence="2">The sequence shown here is derived from an EMBL/GenBank/DDBJ whole genome shotgun (WGS) entry which is preliminary data.</text>
</comment>
<dbReference type="RefSeq" id="WP_183924571.1">
    <property type="nucleotide sequence ID" value="NZ_JACIGM010000003.1"/>
</dbReference>
<evidence type="ECO:0000313" key="2">
    <source>
        <dbReference type="EMBL" id="MBB4274103.1"/>
    </source>
</evidence>
<organism evidence="2 3">
    <name type="scientific">Rhizobium mongolense</name>
    <dbReference type="NCBI Taxonomy" id="57676"/>
    <lineage>
        <taxon>Bacteria</taxon>
        <taxon>Pseudomonadati</taxon>
        <taxon>Pseudomonadota</taxon>
        <taxon>Alphaproteobacteria</taxon>
        <taxon>Hyphomicrobiales</taxon>
        <taxon>Rhizobiaceae</taxon>
        <taxon>Rhizobium/Agrobacterium group</taxon>
        <taxon>Rhizobium</taxon>
    </lineage>
</organism>
<name>A0A7W6WE24_9HYPH</name>
<reference evidence="2 3" key="1">
    <citation type="submission" date="2020-08" db="EMBL/GenBank/DDBJ databases">
        <title>Genomic Encyclopedia of Type Strains, Phase IV (KMG-V): Genome sequencing to study the core and pangenomes of soil and plant-associated prokaryotes.</title>
        <authorList>
            <person name="Whitman W."/>
        </authorList>
    </citation>
    <scope>NUCLEOTIDE SEQUENCE [LARGE SCALE GENOMIC DNA]</scope>
    <source>
        <strain evidence="2 3">SEMIA 402</strain>
    </source>
</reference>
<dbReference type="EMBL" id="JACIGM010000003">
    <property type="protein sequence ID" value="MBB4274103.1"/>
    <property type="molecule type" value="Genomic_DNA"/>
</dbReference>